<dbReference type="InterPro" id="IPR013538">
    <property type="entry name" value="ASHA1/2-like_C"/>
</dbReference>
<protein>
    <submittedName>
        <fullName evidence="3">SRPBCC family protein</fullName>
    </submittedName>
</protein>
<evidence type="ECO:0000313" key="4">
    <source>
        <dbReference type="Proteomes" id="UP001499959"/>
    </source>
</evidence>
<comment type="similarity">
    <text evidence="1">Belongs to the AHA1 family.</text>
</comment>
<gene>
    <name evidence="3" type="ORF">GCM10023307_33020</name>
</gene>
<evidence type="ECO:0000259" key="2">
    <source>
        <dbReference type="Pfam" id="PF08327"/>
    </source>
</evidence>
<dbReference type="CDD" id="cd08899">
    <property type="entry name" value="SRPBCC_CalC_Aha1-like_6"/>
    <property type="match status" value="1"/>
</dbReference>
<dbReference type="InterPro" id="IPR023393">
    <property type="entry name" value="START-like_dom_sf"/>
</dbReference>
<proteinExistence type="inferred from homology"/>
<organism evidence="3 4">
    <name type="scientific">Lysobacter hankyongensis</name>
    <dbReference type="NCBI Taxonomy" id="1176535"/>
    <lineage>
        <taxon>Bacteria</taxon>
        <taxon>Pseudomonadati</taxon>
        <taxon>Pseudomonadota</taxon>
        <taxon>Gammaproteobacteria</taxon>
        <taxon>Lysobacterales</taxon>
        <taxon>Lysobacteraceae</taxon>
        <taxon>Lysobacter</taxon>
    </lineage>
</organism>
<comment type="caution">
    <text evidence="3">The sequence shown here is derived from an EMBL/GenBank/DDBJ whole genome shotgun (WGS) entry which is preliminary data.</text>
</comment>
<dbReference type="Proteomes" id="UP001499959">
    <property type="component" value="Unassembled WGS sequence"/>
</dbReference>
<dbReference type="Pfam" id="PF08327">
    <property type="entry name" value="AHSA1"/>
    <property type="match status" value="1"/>
</dbReference>
<reference evidence="4" key="1">
    <citation type="journal article" date="2019" name="Int. J. Syst. Evol. Microbiol.">
        <title>The Global Catalogue of Microorganisms (GCM) 10K type strain sequencing project: providing services to taxonomists for standard genome sequencing and annotation.</title>
        <authorList>
            <consortium name="The Broad Institute Genomics Platform"/>
            <consortium name="The Broad Institute Genome Sequencing Center for Infectious Disease"/>
            <person name="Wu L."/>
            <person name="Ma J."/>
        </authorList>
    </citation>
    <scope>NUCLEOTIDE SEQUENCE [LARGE SCALE GENOMIC DNA]</scope>
    <source>
        <strain evidence="4">JCM 18204</strain>
    </source>
</reference>
<dbReference type="EMBL" id="BAABJE010000017">
    <property type="protein sequence ID" value="GAA4803609.1"/>
    <property type="molecule type" value="Genomic_DNA"/>
</dbReference>
<dbReference type="SUPFAM" id="SSF55961">
    <property type="entry name" value="Bet v1-like"/>
    <property type="match status" value="1"/>
</dbReference>
<evidence type="ECO:0000256" key="1">
    <source>
        <dbReference type="ARBA" id="ARBA00006817"/>
    </source>
</evidence>
<name>A0ABP9C2D5_9GAMM</name>
<keyword evidence="4" id="KW-1185">Reference proteome</keyword>
<accession>A0ABP9C2D5</accession>
<evidence type="ECO:0000313" key="3">
    <source>
        <dbReference type="EMBL" id="GAA4803609.1"/>
    </source>
</evidence>
<feature type="domain" description="Activator of Hsp90 ATPase homologue 1/2-like C-terminal" evidence="2">
    <location>
        <begin position="22"/>
        <end position="156"/>
    </location>
</feature>
<dbReference type="RefSeq" id="WP_345304449.1">
    <property type="nucleotide sequence ID" value="NZ_BAABJE010000017.1"/>
</dbReference>
<sequence>MNDHGTLIADDTIRFERLLPGPIERVWAFLTESDKRAQWLAAGPMASDAGGDVALHFRNAELAEGDDPAPEKYRDYENTGSMFGRITRCEPPHRLSYTWTDLPGEIEEEDSEVSFELTAEGDKVRLVLIHRRLQAHELLSVAGGWHTHLGILEDRLAGRAPRPFWRTHTQLEAEYAEKLGLD</sequence>
<dbReference type="Gene3D" id="3.30.530.20">
    <property type="match status" value="1"/>
</dbReference>